<dbReference type="InterPro" id="IPR014867">
    <property type="entry name" value="Spore_coat_CotH_CotH2/3/7"/>
</dbReference>
<feature type="region of interest" description="Disordered" evidence="1">
    <location>
        <begin position="588"/>
        <end position="626"/>
    </location>
</feature>
<protein>
    <recommendedName>
        <fullName evidence="5">Coth-domain-containing protein</fullName>
    </recommendedName>
</protein>
<proteinExistence type="predicted"/>
<keyword evidence="2" id="KW-1133">Transmembrane helix</keyword>
<feature type="transmembrane region" description="Helical" evidence="2">
    <location>
        <begin position="636"/>
        <end position="658"/>
    </location>
</feature>
<evidence type="ECO:0000256" key="2">
    <source>
        <dbReference type="SAM" id="Phobius"/>
    </source>
</evidence>
<gene>
    <name evidence="3" type="ORF">BGZ80_009646</name>
</gene>
<dbReference type="AlphaFoldDB" id="A0A9P6T0L0"/>
<keyword evidence="2" id="KW-0812">Transmembrane</keyword>
<reference evidence="3" key="1">
    <citation type="journal article" date="2020" name="Fungal Divers.">
        <title>Resolving the Mortierellaceae phylogeny through synthesis of multi-gene phylogenetics and phylogenomics.</title>
        <authorList>
            <person name="Vandepol N."/>
            <person name="Liber J."/>
            <person name="Desiro A."/>
            <person name="Na H."/>
            <person name="Kennedy M."/>
            <person name="Barry K."/>
            <person name="Grigoriev I.V."/>
            <person name="Miller A.N."/>
            <person name="O'Donnell K."/>
            <person name="Stajich J.E."/>
            <person name="Bonito G."/>
        </authorList>
    </citation>
    <scope>NUCLEOTIDE SEQUENCE</scope>
    <source>
        <strain evidence="3">NRRL 2769</strain>
    </source>
</reference>
<evidence type="ECO:0000256" key="1">
    <source>
        <dbReference type="SAM" id="MobiDB-lite"/>
    </source>
</evidence>
<accession>A0A9P6T0L0</accession>
<sequence>MKVVESPENESFIIFLLSVGDIKEATLKVGINNNYISVPDNYTFKVPKSTNVDEPELLIKEIHSNLDSFSRLVTFNCVGYPSTTGGSFGVSIAGAITKLTTSDSTFPVWSGSVPGTTSSVQYSYVELNSAGSTVKAEAFTRQLTQTTDTRTYNEFFERPTTIFNITRLPYTYLATYPSKTKAFNEDQIATLHITGTTDAISAMNSNPDHSGKIKVDFRFISADIIYSQTNITFETAGKSSKDYAKQSFKLKFDTDYNQTFFSRPNIKLRAEATEPTLLREKLYIDMLNSVGVPTQQGCYVRLYINNEGYGLYLMVDDIKKSFIKQTIYGGNPNIIPGTLIQSNAPKTNDQADLVYRGPNTTDYDKSVYKSQNLGNNPPTDRLSQLITFMKDLQDFDPITTPNPVDYWTSRLDLDGFLRNMALEYLMGGFDQYWWSGSNYFIYFNPALSATGKWQWVPTDFDGTFGNGPLDKPNVTYKNYYNFQPDHPLVSKLIINNTAINAQFEQILTEIVCTAFKPEAMNAHMDSLHSMISLDVQWDYTLTPHSLGKNHGYTFEDFNNNMVASAGDMGVGLKPWVEGRANTVAADLGFTIPPGTADRVPPPPRNGTKGKGKGNSSSPANGGDGNGNGKGNSIASFATSLSISGFSFIAILSSCLMMLA</sequence>
<keyword evidence="2" id="KW-0472">Membrane</keyword>
<evidence type="ECO:0000313" key="4">
    <source>
        <dbReference type="Proteomes" id="UP000703661"/>
    </source>
</evidence>
<evidence type="ECO:0000313" key="3">
    <source>
        <dbReference type="EMBL" id="KAG0015761.1"/>
    </source>
</evidence>
<name>A0A9P6T0L0_9FUNG</name>
<dbReference type="EMBL" id="JAAAID010000597">
    <property type="protein sequence ID" value="KAG0015761.1"/>
    <property type="molecule type" value="Genomic_DNA"/>
</dbReference>
<dbReference type="PANTHER" id="PTHR40050:SF1">
    <property type="entry name" value="INNER SPORE COAT PROTEIN H"/>
    <property type="match status" value="1"/>
</dbReference>
<dbReference type="PANTHER" id="PTHR40050">
    <property type="entry name" value="INNER SPORE COAT PROTEIN H"/>
    <property type="match status" value="1"/>
</dbReference>
<comment type="caution">
    <text evidence="3">The sequence shown here is derived from an EMBL/GenBank/DDBJ whole genome shotgun (WGS) entry which is preliminary data.</text>
</comment>
<evidence type="ECO:0008006" key="5">
    <source>
        <dbReference type="Google" id="ProtNLM"/>
    </source>
</evidence>
<dbReference type="Proteomes" id="UP000703661">
    <property type="component" value="Unassembled WGS sequence"/>
</dbReference>
<keyword evidence="4" id="KW-1185">Reference proteome</keyword>
<organism evidence="3 4">
    <name type="scientific">Entomortierella chlamydospora</name>
    <dbReference type="NCBI Taxonomy" id="101097"/>
    <lineage>
        <taxon>Eukaryota</taxon>
        <taxon>Fungi</taxon>
        <taxon>Fungi incertae sedis</taxon>
        <taxon>Mucoromycota</taxon>
        <taxon>Mortierellomycotina</taxon>
        <taxon>Mortierellomycetes</taxon>
        <taxon>Mortierellales</taxon>
        <taxon>Mortierellaceae</taxon>
        <taxon>Entomortierella</taxon>
    </lineage>
</organism>
<dbReference type="Pfam" id="PF08757">
    <property type="entry name" value="CotH"/>
    <property type="match status" value="1"/>
</dbReference>